<dbReference type="Pfam" id="PF02661">
    <property type="entry name" value="Fic"/>
    <property type="match status" value="1"/>
</dbReference>
<dbReference type="PROSITE" id="PS51459">
    <property type="entry name" value="FIDO"/>
    <property type="match status" value="1"/>
</dbReference>
<organism evidence="2 3">
    <name type="scientific">Sphingobium yanoikuyae</name>
    <name type="common">Sphingomonas yanoikuyae</name>
    <dbReference type="NCBI Taxonomy" id="13690"/>
    <lineage>
        <taxon>Bacteria</taxon>
        <taxon>Pseudomonadati</taxon>
        <taxon>Pseudomonadota</taxon>
        <taxon>Alphaproteobacteria</taxon>
        <taxon>Sphingomonadales</taxon>
        <taxon>Sphingomonadaceae</taxon>
        <taxon>Sphingobium</taxon>
    </lineage>
</organism>
<gene>
    <name evidence="2" type="ORF">N5J77_06075</name>
</gene>
<sequence length="224" mass="24862">MLLRAGLRVPGSLDFSVPAGFEAPQFDRFLVRPGIEPIVYTNWQRFSAWQIDQRWIERAAALLTGTSRKMRSAGVDKPAICGLAPMRYARLDDIPSWPEAIEVIHSCEGLTPVQEAVLTHATFVLYHPLDDGNGRVARSLFHASLHRRDQVDAPFLPLGPSFYSASYLKLGLLRRLSQTGDWEAYLDGVHPIVEFAISLQEHVDDADALSGSISALSQTMTSMD</sequence>
<protein>
    <submittedName>
        <fullName evidence="2">Fic family protein</fullName>
    </submittedName>
</protein>
<evidence type="ECO:0000313" key="2">
    <source>
        <dbReference type="EMBL" id="MDH2130685.1"/>
    </source>
</evidence>
<evidence type="ECO:0000259" key="1">
    <source>
        <dbReference type="PROSITE" id="PS51459"/>
    </source>
</evidence>
<accession>A0AA42WRX0</accession>
<dbReference type="Proteomes" id="UP001162318">
    <property type="component" value="Unassembled WGS sequence"/>
</dbReference>
<dbReference type="RefSeq" id="WP_066764154.1">
    <property type="nucleotide sequence ID" value="NZ_JAOCKX010000006.1"/>
</dbReference>
<dbReference type="AlphaFoldDB" id="A0AA42WRX0"/>
<evidence type="ECO:0000313" key="3">
    <source>
        <dbReference type="Proteomes" id="UP001162318"/>
    </source>
</evidence>
<dbReference type="Gene3D" id="1.10.3290.10">
    <property type="entry name" value="Fido-like domain"/>
    <property type="match status" value="1"/>
</dbReference>
<feature type="domain" description="Fido" evidence="1">
    <location>
        <begin position="51"/>
        <end position="198"/>
    </location>
</feature>
<dbReference type="InterPro" id="IPR036597">
    <property type="entry name" value="Fido-like_dom_sf"/>
</dbReference>
<dbReference type="InterPro" id="IPR003812">
    <property type="entry name" value="Fido"/>
</dbReference>
<proteinExistence type="predicted"/>
<dbReference type="SUPFAM" id="SSF140931">
    <property type="entry name" value="Fic-like"/>
    <property type="match status" value="1"/>
</dbReference>
<reference evidence="2" key="1">
    <citation type="submission" date="2022-09" db="EMBL/GenBank/DDBJ databases">
        <title>Intensive care unit water sources are persistently colonized with multi-drug resistant bacteria and are the site of extensive horizontal gene transfer of antibiotic resistance genes.</title>
        <authorList>
            <person name="Diorio-Toth L."/>
        </authorList>
    </citation>
    <scope>NUCLEOTIDE SEQUENCE</scope>
    <source>
        <strain evidence="2">GD03659</strain>
    </source>
</reference>
<name>A0AA42WRX0_SPHYA</name>
<comment type="caution">
    <text evidence="2">The sequence shown here is derived from an EMBL/GenBank/DDBJ whole genome shotgun (WGS) entry which is preliminary data.</text>
</comment>
<dbReference type="EMBL" id="JAOCKX010000006">
    <property type="protein sequence ID" value="MDH2130685.1"/>
    <property type="molecule type" value="Genomic_DNA"/>
</dbReference>